<keyword evidence="1" id="KW-1133">Transmembrane helix</keyword>
<keyword evidence="1" id="KW-0472">Membrane</keyword>
<evidence type="ECO:0000313" key="2">
    <source>
        <dbReference type="EMBL" id="CAA6828434.1"/>
    </source>
</evidence>
<accession>A0A6S6UFI2</accession>
<keyword evidence="1" id="KW-0812">Transmembrane</keyword>
<gene>
    <name evidence="2" type="ORF">HELGO_WM20323</name>
</gene>
<protein>
    <recommendedName>
        <fullName evidence="3">Co-chaperone DjlA N-terminal domain-containing protein</fullName>
    </recommendedName>
</protein>
<sequence>MWGKILAGAAVGVGAVAAAPFTGGGSLLGGASVIASLTGAGAVAAAVGAGTVGGVVGAAMAESDENEKEQLKEQGRAQGIAENKLQIEKLASKLSLALERLKSHDEHFKAIIAMEAVGVSCAVCDGDFSDNEREEIGEFVKGMIAQNIPMDVKEKIQSIYDNPPTVEEAFLLAKDSGMSPDVYEDLIRFVMDIDGIKPEEEVFVQAWNQLKAA</sequence>
<evidence type="ECO:0008006" key="3">
    <source>
        <dbReference type="Google" id="ProtNLM"/>
    </source>
</evidence>
<proteinExistence type="predicted"/>
<name>A0A6S6UFI2_9GAMM</name>
<feature type="transmembrane region" description="Helical" evidence="1">
    <location>
        <begin position="34"/>
        <end position="61"/>
    </location>
</feature>
<organism evidence="2">
    <name type="scientific">uncultured Thiotrichaceae bacterium</name>
    <dbReference type="NCBI Taxonomy" id="298394"/>
    <lineage>
        <taxon>Bacteria</taxon>
        <taxon>Pseudomonadati</taxon>
        <taxon>Pseudomonadota</taxon>
        <taxon>Gammaproteobacteria</taxon>
        <taxon>Thiotrichales</taxon>
        <taxon>Thiotrichaceae</taxon>
        <taxon>environmental samples</taxon>
    </lineage>
</organism>
<dbReference type="EMBL" id="CACVAT010000467">
    <property type="protein sequence ID" value="CAA6828434.1"/>
    <property type="molecule type" value="Genomic_DNA"/>
</dbReference>
<reference evidence="2" key="1">
    <citation type="submission" date="2020-01" db="EMBL/GenBank/DDBJ databases">
        <authorList>
            <person name="Meier V. D."/>
            <person name="Meier V D."/>
        </authorList>
    </citation>
    <scope>NUCLEOTIDE SEQUENCE</scope>
    <source>
        <strain evidence="2">HLG_WM_MAG_09</strain>
    </source>
</reference>
<dbReference type="AlphaFoldDB" id="A0A6S6UFI2"/>
<evidence type="ECO:0000256" key="1">
    <source>
        <dbReference type="SAM" id="Phobius"/>
    </source>
</evidence>